<dbReference type="AlphaFoldDB" id="A0A4D6LEA7"/>
<evidence type="ECO:0000313" key="2">
    <source>
        <dbReference type="Proteomes" id="UP000501690"/>
    </source>
</evidence>
<proteinExistence type="predicted"/>
<accession>A0A4D6LEA7</accession>
<dbReference type="Proteomes" id="UP000501690">
    <property type="component" value="Linkage Group LG3"/>
</dbReference>
<gene>
    <name evidence="1" type="ORF">DEO72_LG3g1128</name>
</gene>
<reference evidence="1 2" key="1">
    <citation type="submission" date="2019-04" db="EMBL/GenBank/DDBJ databases">
        <title>An improved genome assembly and genetic linkage map for asparagus bean, Vigna unguiculata ssp. sesquipedialis.</title>
        <authorList>
            <person name="Xia Q."/>
            <person name="Zhang R."/>
            <person name="Dong Y."/>
        </authorList>
    </citation>
    <scope>NUCLEOTIDE SEQUENCE [LARGE SCALE GENOMIC DNA]</scope>
    <source>
        <tissue evidence="1">Leaf</tissue>
    </source>
</reference>
<name>A0A4D6LEA7_VIGUN</name>
<dbReference type="EMBL" id="CP039347">
    <property type="protein sequence ID" value="QCD86604.1"/>
    <property type="molecule type" value="Genomic_DNA"/>
</dbReference>
<keyword evidence="2" id="KW-1185">Reference proteome</keyword>
<organism evidence="1 2">
    <name type="scientific">Vigna unguiculata</name>
    <name type="common">Cowpea</name>
    <dbReference type="NCBI Taxonomy" id="3917"/>
    <lineage>
        <taxon>Eukaryota</taxon>
        <taxon>Viridiplantae</taxon>
        <taxon>Streptophyta</taxon>
        <taxon>Embryophyta</taxon>
        <taxon>Tracheophyta</taxon>
        <taxon>Spermatophyta</taxon>
        <taxon>Magnoliopsida</taxon>
        <taxon>eudicotyledons</taxon>
        <taxon>Gunneridae</taxon>
        <taxon>Pentapetalae</taxon>
        <taxon>rosids</taxon>
        <taxon>fabids</taxon>
        <taxon>Fabales</taxon>
        <taxon>Fabaceae</taxon>
        <taxon>Papilionoideae</taxon>
        <taxon>50 kb inversion clade</taxon>
        <taxon>NPAAA clade</taxon>
        <taxon>indigoferoid/millettioid clade</taxon>
        <taxon>Phaseoleae</taxon>
        <taxon>Vigna</taxon>
    </lineage>
</organism>
<sequence>MVVWFCSCHRKIPPALKNMLQKIVGKPKGQQLKVLYPKVWECCENIQALKNSTV</sequence>
<evidence type="ECO:0000313" key="1">
    <source>
        <dbReference type="EMBL" id="QCD86604.1"/>
    </source>
</evidence>
<protein>
    <submittedName>
        <fullName evidence="1">Uncharacterized protein</fullName>
    </submittedName>
</protein>